<dbReference type="WBParaSite" id="jg18872">
    <property type="protein sequence ID" value="jg18872"/>
    <property type="gene ID" value="jg18872"/>
</dbReference>
<name>A0A915DG20_9BILA</name>
<evidence type="ECO:0000313" key="3">
    <source>
        <dbReference type="WBParaSite" id="jg18872"/>
    </source>
</evidence>
<feature type="region of interest" description="Disordered" evidence="1">
    <location>
        <begin position="1"/>
        <end position="21"/>
    </location>
</feature>
<reference evidence="3" key="1">
    <citation type="submission" date="2022-11" db="UniProtKB">
        <authorList>
            <consortium name="WormBaseParasite"/>
        </authorList>
    </citation>
    <scope>IDENTIFICATION</scope>
</reference>
<proteinExistence type="predicted"/>
<accession>A0A915DG20</accession>
<organism evidence="2 3">
    <name type="scientific">Ditylenchus dipsaci</name>
    <dbReference type="NCBI Taxonomy" id="166011"/>
    <lineage>
        <taxon>Eukaryota</taxon>
        <taxon>Metazoa</taxon>
        <taxon>Ecdysozoa</taxon>
        <taxon>Nematoda</taxon>
        <taxon>Chromadorea</taxon>
        <taxon>Rhabditida</taxon>
        <taxon>Tylenchina</taxon>
        <taxon>Tylenchomorpha</taxon>
        <taxon>Sphaerularioidea</taxon>
        <taxon>Anguinidae</taxon>
        <taxon>Anguininae</taxon>
        <taxon>Ditylenchus</taxon>
    </lineage>
</organism>
<protein>
    <submittedName>
        <fullName evidence="3">Uncharacterized protein</fullName>
    </submittedName>
</protein>
<sequence length="97" mass="11576">MFHVTAEHSHNNKRNGGLGFEVQKRLRKETDRLLNYPQHQQRLCKDSMGRRLRKKKLKEVLRSIDNEEMIVPDSTKETLDGERFLFWDSREHEPAMG</sequence>
<evidence type="ECO:0000256" key="1">
    <source>
        <dbReference type="SAM" id="MobiDB-lite"/>
    </source>
</evidence>
<dbReference type="Proteomes" id="UP000887574">
    <property type="component" value="Unplaced"/>
</dbReference>
<evidence type="ECO:0000313" key="2">
    <source>
        <dbReference type="Proteomes" id="UP000887574"/>
    </source>
</evidence>
<keyword evidence="2" id="KW-1185">Reference proteome</keyword>
<feature type="compositionally biased region" description="Basic and acidic residues" evidence="1">
    <location>
        <begin position="1"/>
        <end position="10"/>
    </location>
</feature>
<dbReference type="AlphaFoldDB" id="A0A915DG20"/>